<gene>
    <name evidence="4" type="ORF">BJ322DRAFT_820664</name>
</gene>
<keyword evidence="5" id="KW-1185">Reference proteome</keyword>
<feature type="compositionally biased region" description="Pro residues" evidence="3">
    <location>
        <begin position="1"/>
        <end position="11"/>
    </location>
</feature>
<evidence type="ECO:0000313" key="5">
    <source>
        <dbReference type="Proteomes" id="UP000736335"/>
    </source>
</evidence>
<dbReference type="AlphaFoldDB" id="A0A9P6HE28"/>
<comment type="caution">
    <text evidence="4">The sequence shown here is derived from an EMBL/GenBank/DDBJ whole genome shotgun (WGS) entry which is preliminary data.</text>
</comment>
<evidence type="ECO:0000256" key="1">
    <source>
        <dbReference type="ARBA" id="ARBA00022614"/>
    </source>
</evidence>
<dbReference type="OrthoDB" id="660555at2759"/>
<feature type="region of interest" description="Disordered" evidence="3">
    <location>
        <begin position="1"/>
        <end position="82"/>
    </location>
</feature>
<dbReference type="PANTHER" id="PTHR48051:SF1">
    <property type="entry name" value="RAS SUPPRESSOR PROTEIN 1"/>
    <property type="match status" value="1"/>
</dbReference>
<feature type="compositionally biased region" description="Basic and acidic residues" evidence="3">
    <location>
        <begin position="40"/>
        <end position="51"/>
    </location>
</feature>
<dbReference type="InterPro" id="IPR050216">
    <property type="entry name" value="LRR_domain-containing"/>
</dbReference>
<dbReference type="Gene3D" id="3.80.10.10">
    <property type="entry name" value="Ribonuclease Inhibitor"/>
    <property type="match status" value="1"/>
</dbReference>
<dbReference type="SUPFAM" id="SSF52058">
    <property type="entry name" value="L domain-like"/>
    <property type="match status" value="1"/>
</dbReference>
<dbReference type="InterPro" id="IPR001611">
    <property type="entry name" value="Leu-rich_rpt"/>
</dbReference>
<evidence type="ECO:0000256" key="3">
    <source>
        <dbReference type="SAM" id="MobiDB-lite"/>
    </source>
</evidence>
<organism evidence="4 5">
    <name type="scientific">Thelephora terrestris</name>
    <dbReference type="NCBI Taxonomy" id="56493"/>
    <lineage>
        <taxon>Eukaryota</taxon>
        <taxon>Fungi</taxon>
        <taxon>Dikarya</taxon>
        <taxon>Basidiomycota</taxon>
        <taxon>Agaricomycotina</taxon>
        <taxon>Agaricomycetes</taxon>
        <taxon>Thelephorales</taxon>
        <taxon>Thelephoraceae</taxon>
        <taxon>Thelephora</taxon>
    </lineage>
</organism>
<sequence>MSPPSLPPSPSPMFETSSSAGSSPAAFPVDSSPPSSPNSRDLDSFDEKEPEYLDPYAGSTHAKKRFPAYEKKPVTAAPLDTSSHNTTRYRALDDDSTTVGYAVSDTAFDGGSSLADDIDEVDEDGEGDASCDTINPELDTVSMKPHIAREKWERSIEDIIFKPEQVNEIDLNGSYIGYIPTSIIELNKVVLLSSESAYPGGSGGFLAPRSLLHRNFARASTTPDVIGKLSARESFTGRTGSLDRLKTSSFTTYLEKGPEIRLLLGACYLRSLPLELFQLERLTVLILRSNKLTHIPPQIKDLKNLQELDVSVNKLQYLPAELLQMQLFALNINVNPFLRNGSPVFLPLETRVGVSGPELAGESVTPTLRECCFRVLLRKVDGSDHTNLEAKYGSSQEVSVWKLSEAVRQVLNDCIPGSVSVGPRTKRQKLDEGYEEETRLGMGVCPSPHHEETSYFVEPVEVRYTWETRVAGKHLSTAVPVQWRGCCLGCLDFLEITPVGDTTTDESDPESLAPVSLNKSLNFSDDEW</sequence>
<dbReference type="Pfam" id="PF13855">
    <property type="entry name" value="LRR_8"/>
    <property type="match status" value="1"/>
</dbReference>
<dbReference type="InterPro" id="IPR032675">
    <property type="entry name" value="LRR_dom_sf"/>
</dbReference>
<protein>
    <submittedName>
        <fullName evidence="4">Uncharacterized protein</fullName>
    </submittedName>
</protein>
<reference evidence="4" key="1">
    <citation type="journal article" date="2020" name="Nat. Commun.">
        <title>Large-scale genome sequencing of mycorrhizal fungi provides insights into the early evolution of symbiotic traits.</title>
        <authorList>
            <person name="Miyauchi S."/>
            <person name="Kiss E."/>
            <person name="Kuo A."/>
            <person name="Drula E."/>
            <person name="Kohler A."/>
            <person name="Sanchez-Garcia M."/>
            <person name="Morin E."/>
            <person name="Andreopoulos B."/>
            <person name="Barry K.W."/>
            <person name="Bonito G."/>
            <person name="Buee M."/>
            <person name="Carver A."/>
            <person name="Chen C."/>
            <person name="Cichocki N."/>
            <person name="Clum A."/>
            <person name="Culley D."/>
            <person name="Crous P.W."/>
            <person name="Fauchery L."/>
            <person name="Girlanda M."/>
            <person name="Hayes R.D."/>
            <person name="Keri Z."/>
            <person name="LaButti K."/>
            <person name="Lipzen A."/>
            <person name="Lombard V."/>
            <person name="Magnuson J."/>
            <person name="Maillard F."/>
            <person name="Murat C."/>
            <person name="Nolan M."/>
            <person name="Ohm R.A."/>
            <person name="Pangilinan J."/>
            <person name="Pereira M.F."/>
            <person name="Perotto S."/>
            <person name="Peter M."/>
            <person name="Pfister S."/>
            <person name="Riley R."/>
            <person name="Sitrit Y."/>
            <person name="Stielow J.B."/>
            <person name="Szollosi G."/>
            <person name="Zifcakova L."/>
            <person name="Stursova M."/>
            <person name="Spatafora J.W."/>
            <person name="Tedersoo L."/>
            <person name="Vaario L.M."/>
            <person name="Yamada A."/>
            <person name="Yan M."/>
            <person name="Wang P."/>
            <person name="Xu J."/>
            <person name="Bruns T."/>
            <person name="Baldrian P."/>
            <person name="Vilgalys R."/>
            <person name="Dunand C."/>
            <person name="Henrissat B."/>
            <person name="Grigoriev I.V."/>
            <person name="Hibbett D."/>
            <person name="Nagy L.G."/>
            <person name="Martin F.M."/>
        </authorList>
    </citation>
    <scope>NUCLEOTIDE SEQUENCE</scope>
    <source>
        <strain evidence="4">UH-Tt-Lm1</strain>
    </source>
</reference>
<name>A0A9P6HE28_9AGAM</name>
<accession>A0A9P6HE28</accession>
<evidence type="ECO:0000313" key="4">
    <source>
        <dbReference type="EMBL" id="KAF9785250.1"/>
    </source>
</evidence>
<reference evidence="4" key="2">
    <citation type="submission" date="2020-11" db="EMBL/GenBank/DDBJ databases">
        <authorList>
            <consortium name="DOE Joint Genome Institute"/>
            <person name="Kuo A."/>
            <person name="Miyauchi S."/>
            <person name="Kiss E."/>
            <person name="Drula E."/>
            <person name="Kohler A."/>
            <person name="Sanchez-Garcia M."/>
            <person name="Andreopoulos B."/>
            <person name="Barry K.W."/>
            <person name="Bonito G."/>
            <person name="Buee M."/>
            <person name="Carver A."/>
            <person name="Chen C."/>
            <person name="Cichocki N."/>
            <person name="Clum A."/>
            <person name="Culley D."/>
            <person name="Crous P.W."/>
            <person name="Fauchery L."/>
            <person name="Girlanda M."/>
            <person name="Hayes R."/>
            <person name="Keri Z."/>
            <person name="Labutti K."/>
            <person name="Lipzen A."/>
            <person name="Lombard V."/>
            <person name="Magnuson J."/>
            <person name="Maillard F."/>
            <person name="Morin E."/>
            <person name="Murat C."/>
            <person name="Nolan M."/>
            <person name="Ohm R."/>
            <person name="Pangilinan J."/>
            <person name="Pereira M."/>
            <person name="Perotto S."/>
            <person name="Peter M."/>
            <person name="Riley R."/>
            <person name="Sitrit Y."/>
            <person name="Stielow B."/>
            <person name="Szollosi G."/>
            <person name="Zifcakova L."/>
            <person name="Stursova M."/>
            <person name="Spatafora J.W."/>
            <person name="Tedersoo L."/>
            <person name="Vaario L.-M."/>
            <person name="Yamada A."/>
            <person name="Yan M."/>
            <person name="Wang P."/>
            <person name="Xu J."/>
            <person name="Bruns T."/>
            <person name="Baldrian P."/>
            <person name="Vilgalys R."/>
            <person name="Henrissat B."/>
            <person name="Grigoriev I.V."/>
            <person name="Hibbett D."/>
            <person name="Nagy L.G."/>
            <person name="Martin F.M."/>
        </authorList>
    </citation>
    <scope>NUCLEOTIDE SEQUENCE</scope>
    <source>
        <strain evidence="4">UH-Tt-Lm1</strain>
    </source>
</reference>
<dbReference type="SMART" id="SM00369">
    <property type="entry name" value="LRR_TYP"/>
    <property type="match status" value="2"/>
</dbReference>
<proteinExistence type="predicted"/>
<feature type="compositionally biased region" description="Low complexity" evidence="3">
    <location>
        <begin position="17"/>
        <end position="39"/>
    </location>
</feature>
<dbReference type="Proteomes" id="UP000736335">
    <property type="component" value="Unassembled WGS sequence"/>
</dbReference>
<dbReference type="InterPro" id="IPR003591">
    <property type="entry name" value="Leu-rich_rpt_typical-subtyp"/>
</dbReference>
<evidence type="ECO:0000256" key="2">
    <source>
        <dbReference type="ARBA" id="ARBA00022737"/>
    </source>
</evidence>
<dbReference type="GO" id="GO:0005737">
    <property type="term" value="C:cytoplasm"/>
    <property type="evidence" value="ECO:0007669"/>
    <property type="project" value="TreeGrafter"/>
</dbReference>
<keyword evidence="2" id="KW-0677">Repeat</keyword>
<dbReference type="EMBL" id="WIUZ02000007">
    <property type="protein sequence ID" value="KAF9785250.1"/>
    <property type="molecule type" value="Genomic_DNA"/>
</dbReference>
<dbReference type="PANTHER" id="PTHR48051">
    <property type="match status" value="1"/>
</dbReference>
<keyword evidence="1" id="KW-0433">Leucine-rich repeat</keyword>